<keyword evidence="10 12" id="KW-0472">Membrane</keyword>
<evidence type="ECO:0000256" key="7">
    <source>
        <dbReference type="ARBA" id="ARBA00022958"/>
    </source>
</evidence>
<keyword evidence="8 12" id="KW-1133">Transmembrane helix</keyword>
<evidence type="ECO:0000256" key="5">
    <source>
        <dbReference type="ARBA" id="ARBA00022826"/>
    </source>
</evidence>
<comment type="caution">
    <text evidence="14">The sequence shown here is derived from an EMBL/GenBank/DDBJ whole genome shotgun (WGS) entry which is preliminary data.</text>
</comment>
<evidence type="ECO:0000256" key="8">
    <source>
        <dbReference type="ARBA" id="ARBA00022989"/>
    </source>
</evidence>
<keyword evidence="5" id="KW-0631">Potassium channel</keyword>
<dbReference type="InterPro" id="IPR027359">
    <property type="entry name" value="Volt_channel_dom_sf"/>
</dbReference>
<protein>
    <submittedName>
        <fullName evidence="14">Potassium voltage-gated channel subfamily g member 3 isoform 2</fullName>
    </submittedName>
</protein>
<feature type="transmembrane region" description="Helical" evidence="12">
    <location>
        <begin position="149"/>
        <end position="172"/>
    </location>
</feature>
<dbReference type="InterPro" id="IPR028325">
    <property type="entry name" value="VG_K_chnl"/>
</dbReference>
<evidence type="ECO:0000256" key="4">
    <source>
        <dbReference type="ARBA" id="ARBA00022692"/>
    </source>
</evidence>
<proteinExistence type="predicted"/>
<evidence type="ECO:0000256" key="12">
    <source>
        <dbReference type="SAM" id="Phobius"/>
    </source>
</evidence>
<gene>
    <name evidence="14" type="ORF">Ctob_006562</name>
</gene>
<name>A0A0M0JEK1_9EUKA</name>
<dbReference type="OrthoDB" id="296522at2759"/>
<dbReference type="GO" id="GO:0008076">
    <property type="term" value="C:voltage-gated potassium channel complex"/>
    <property type="evidence" value="ECO:0007669"/>
    <property type="project" value="InterPro"/>
</dbReference>
<dbReference type="PANTHER" id="PTHR11537:SF254">
    <property type="entry name" value="POTASSIUM VOLTAGE-GATED CHANNEL PROTEIN SHAB"/>
    <property type="match status" value="1"/>
</dbReference>
<evidence type="ECO:0000256" key="11">
    <source>
        <dbReference type="ARBA" id="ARBA00023303"/>
    </source>
</evidence>
<keyword evidence="6" id="KW-0851">Voltage-gated channel</keyword>
<dbReference type="PANTHER" id="PTHR11537">
    <property type="entry name" value="VOLTAGE-GATED POTASSIUM CHANNEL"/>
    <property type="match status" value="1"/>
</dbReference>
<dbReference type="PRINTS" id="PR00169">
    <property type="entry name" value="KCHANNEL"/>
</dbReference>
<evidence type="ECO:0000256" key="10">
    <source>
        <dbReference type="ARBA" id="ARBA00023136"/>
    </source>
</evidence>
<evidence type="ECO:0000256" key="3">
    <source>
        <dbReference type="ARBA" id="ARBA00022538"/>
    </source>
</evidence>
<evidence type="ECO:0000313" key="14">
    <source>
        <dbReference type="EMBL" id="KOO25004.1"/>
    </source>
</evidence>
<dbReference type="GO" id="GO:0005249">
    <property type="term" value="F:voltage-gated potassium channel activity"/>
    <property type="evidence" value="ECO:0007669"/>
    <property type="project" value="InterPro"/>
</dbReference>
<evidence type="ECO:0000256" key="1">
    <source>
        <dbReference type="ARBA" id="ARBA00004141"/>
    </source>
</evidence>
<dbReference type="SUPFAM" id="SSF81324">
    <property type="entry name" value="Voltage-gated potassium channels"/>
    <property type="match status" value="1"/>
</dbReference>
<keyword evidence="9" id="KW-0406">Ion transport</keyword>
<keyword evidence="7" id="KW-0630">Potassium</keyword>
<organism evidence="14 15">
    <name type="scientific">Chrysochromulina tobinii</name>
    <dbReference type="NCBI Taxonomy" id="1460289"/>
    <lineage>
        <taxon>Eukaryota</taxon>
        <taxon>Haptista</taxon>
        <taxon>Haptophyta</taxon>
        <taxon>Prymnesiophyceae</taxon>
        <taxon>Prymnesiales</taxon>
        <taxon>Chrysochromulinaceae</taxon>
        <taxon>Chrysochromulina</taxon>
    </lineage>
</organism>
<comment type="subcellular location">
    <subcellularLocation>
        <location evidence="1">Membrane</location>
        <topology evidence="1">Multi-pass membrane protein</topology>
    </subcellularLocation>
</comment>
<dbReference type="Gene3D" id="1.20.120.350">
    <property type="entry name" value="Voltage-gated potassium channels. Chain C"/>
    <property type="match status" value="1"/>
</dbReference>
<accession>A0A0M0JEK1</accession>
<keyword evidence="11" id="KW-0407">Ion channel</keyword>
<evidence type="ECO:0000256" key="2">
    <source>
        <dbReference type="ARBA" id="ARBA00022448"/>
    </source>
</evidence>
<keyword evidence="2" id="KW-0813">Transport</keyword>
<keyword evidence="15" id="KW-1185">Reference proteome</keyword>
<evidence type="ECO:0000313" key="15">
    <source>
        <dbReference type="Proteomes" id="UP000037460"/>
    </source>
</evidence>
<keyword evidence="3" id="KW-0633">Potassium transport</keyword>
<dbReference type="EMBL" id="JWZX01003029">
    <property type="protein sequence ID" value="KOO25004.1"/>
    <property type="molecule type" value="Genomic_DNA"/>
</dbReference>
<dbReference type="InterPro" id="IPR005821">
    <property type="entry name" value="Ion_trans_dom"/>
</dbReference>
<dbReference type="Proteomes" id="UP000037460">
    <property type="component" value="Unassembled WGS sequence"/>
</dbReference>
<keyword evidence="4 12" id="KW-0812">Transmembrane</keyword>
<feature type="transmembrane region" description="Helical" evidence="12">
    <location>
        <begin position="107"/>
        <end position="128"/>
    </location>
</feature>
<dbReference type="GO" id="GO:0001508">
    <property type="term" value="P:action potential"/>
    <property type="evidence" value="ECO:0007669"/>
    <property type="project" value="TreeGrafter"/>
</dbReference>
<sequence>MAVILTSIGNFVIGSFPDDFCKWTPRYDGESNILPDARRQCSASRIEETSISVWIEAACIFAFTGEYVGRLLTCGMVMPVGRFLCSPLNLLDLLAIMPWYITQILEGGAGQFFSIVRLIRLARIFRIFKASKEMKLMRVLGLTLQRSGLAISLLCVAVLIFMLFWGAIIAVLEHGKYNEEVRNYLRESGAGSPFYSIPQAMYYCMTSMSTVGYGDLFPETPIGQLVGIFTILLGIVTLSLPITVIGQTFAEEFEEMKRIDQPTEQPPPHAGS</sequence>
<reference evidence="15" key="1">
    <citation type="journal article" date="2015" name="PLoS Genet.">
        <title>Genome Sequence and Transcriptome Analyses of Chrysochromulina tobin: Metabolic Tools for Enhanced Algal Fitness in the Prominent Order Prymnesiales (Haptophyceae).</title>
        <authorList>
            <person name="Hovde B.T."/>
            <person name="Deodato C.R."/>
            <person name="Hunsperger H.M."/>
            <person name="Ryken S.A."/>
            <person name="Yost W."/>
            <person name="Jha R.K."/>
            <person name="Patterson J."/>
            <person name="Monnat R.J. Jr."/>
            <person name="Barlow S.B."/>
            <person name="Starkenburg S.R."/>
            <person name="Cattolico R.A."/>
        </authorList>
    </citation>
    <scope>NUCLEOTIDE SEQUENCE</scope>
    <source>
        <strain evidence="15">CCMP291</strain>
    </source>
</reference>
<feature type="transmembrane region" description="Helical" evidence="12">
    <location>
        <begin position="225"/>
        <end position="250"/>
    </location>
</feature>
<dbReference type="Pfam" id="PF00520">
    <property type="entry name" value="Ion_trans"/>
    <property type="match status" value="1"/>
</dbReference>
<evidence type="ECO:0000256" key="6">
    <source>
        <dbReference type="ARBA" id="ARBA00022882"/>
    </source>
</evidence>
<evidence type="ECO:0000259" key="13">
    <source>
        <dbReference type="Pfam" id="PF00520"/>
    </source>
</evidence>
<dbReference type="AlphaFoldDB" id="A0A0M0JEK1"/>
<evidence type="ECO:0000256" key="9">
    <source>
        <dbReference type="ARBA" id="ARBA00023065"/>
    </source>
</evidence>
<dbReference type="Gene3D" id="1.10.287.70">
    <property type="match status" value="1"/>
</dbReference>
<feature type="domain" description="Ion transport" evidence="13">
    <location>
        <begin position="47"/>
        <end position="254"/>
    </location>
</feature>